<evidence type="ECO:0000256" key="1">
    <source>
        <dbReference type="ARBA" id="ARBA00001974"/>
    </source>
</evidence>
<evidence type="ECO:0000313" key="6">
    <source>
        <dbReference type="EMBL" id="AWL13354.1"/>
    </source>
</evidence>
<evidence type="ECO:0000256" key="3">
    <source>
        <dbReference type="ARBA" id="ARBA00022827"/>
    </source>
</evidence>
<dbReference type="PANTHER" id="PTHR42887">
    <property type="entry name" value="OS12G0638800 PROTEIN"/>
    <property type="match status" value="1"/>
</dbReference>
<evidence type="ECO:0000256" key="2">
    <source>
        <dbReference type="ARBA" id="ARBA00022630"/>
    </source>
</evidence>
<dbReference type="PRINTS" id="PR00411">
    <property type="entry name" value="PNDRDTASEI"/>
</dbReference>
<dbReference type="PANTHER" id="PTHR42887:SF2">
    <property type="entry name" value="OS12G0638800 PROTEIN"/>
    <property type="match status" value="1"/>
</dbReference>
<dbReference type="RefSeq" id="WP_109340856.1">
    <property type="nucleotide sequence ID" value="NZ_CP029347.1"/>
</dbReference>
<comment type="cofactor">
    <cofactor evidence="1">
        <name>FAD</name>
        <dbReference type="ChEBI" id="CHEBI:57692"/>
    </cofactor>
</comment>
<dbReference type="EMBL" id="CP029347">
    <property type="protein sequence ID" value="AWL13354.1"/>
    <property type="molecule type" value="Genomic_DNA"/>
</dbReference>
<dbReference type="Pfam" id="PF22780">
    <property type="entry name" value="HI0933_like_1st"/>
    <property type="match status" value="1"/>
</dbReference>
<evidence type="ECO:0000313" key="7">
    <source>
        <dbReference type="Proteomes" id="UP000245728"/>
    </source>
</evidence>
<sequence length="393" mass="43435">MIAKDVIIIGAGAAGLFCAAEAAKRGRRVTLLDHAKRIGGKILMSGGGRCNFTNMFASPENYLSANPHFCKSALSRYTQWDFIGLVNDYGIPYHEKTLGQLFCDNSAKDILNMLLSECDKSGVELRQRCSIEQVRYDNDRYQIETNQGRFSAESLVIASGGLSIPKLGATPLGYQIAEQFGLSVLPTRAGLVPFTLHEKDKQALAELSGVSLDCTAEANHTGFRENLLFTHRGLSGPAVLQVSSYWQPGQAVTFNLSPEHSLTEFLEQQRQQQPDAQLSTLLAKLYPKRFVQTALTYFAIDNKPIKQYQGNALTQIAEQFEHWSITPNGTEGYRTAEVTLGGVDTHELSSKTMEARRQKGLYFIGEVMDVTGWLGGYNFQWAWSSGWVAGQVV</sequence>
<accession>A0A2S2E6S7</accession>
<proteinExistence type="predicted"/>
<dbReference type="Pfam" id="PF03486">
    <property type="entry name" value="HI0933_like"/>
    <property type="match status" value="1"/>
</dbReference>
<dbReference type="SUPFAM" id="SSF160996">
    <property type="entry name" value="HI0933 insert domain-like"/>
    <property type="match status" value="1"/>
</dbReference>
<dbReference type="OrthoDB" id="9773233at2"/>
<dbReference type="NCBIfam" id="TIGR00275">
    <property type="entry name" value="aminoacetone oxidase family FAD-binding enzyme"/>
    <property type="match status" value="1"/>
</dbReference>
<keyword evidence="2" id="KW-0285">Flavoprotein</keyword>
<evidence type="ECO:0000259" key="5">
    <source>
        <dbReference type="Pfam" id="PF22780"/>
    </source>
</evidence>
<gene>
    <name evidence="6" type="ORF">HMF8227_02906</name>
</gene>
<dbReference type="InterPro" id="IPR057661">
    <property type="entry name" value="RsdA/BaiN/AoA(So)_Rossmann"/>
</dbReference>
<protein>
    <submittedName>
        <fullName evidence="6">Uncharacterized protein</fullName>
    </submittedName>
</protein>
<dbReference type="InterPro" id="IPR036188">
    <property type="entry name" value="FAD/NAD-bd_sf"/>
</dbReference>
<dbReference type="Gene3D" id="1.10.8.260">
    <property type="entry name" value="HI0933 insert domain-like"/>
    <property type="match status" value="1"/>
</dbReference>
<dbReference type="Gene3D" id="3.50.50.60">
    <property type="entry name" value="FAD/NAD(P)-binding domain"/>
    <property type="match status" value="1"/>
</dbReference>
<feature type="domain" description="RsdA/BaiN/AoA(So)-like Rossmann fold-like" evidence="4">
    <location>
        <begin position="5"/>
        <end position="391"/>
    </location>
</feature>
<feature type="domain" description="RsdA/BaiN/AoA(So)-like insert" evidence="5">
    <location>
        <begin position="188"/>
        <end position="338"/>
    </location>
</feature>
<dbReference type="AlphaFoldDB" id="A0A2S2E6S7"/>
<evidence type="ECO:0000259" key="4">
    <source>
        <dbReference type="Pfam" id="PF03486"/>
    </source>
</evidence>
<name>A0A2S2E6S7_9ALTE</name>
<dbReference type="Gene3D" id="2.40.30.10">
    <property type="entry name" value="Translation factors"/>
    <property type="match status" value="1"/>
</dbReference>
<keyword evidence="3" id="KW-0274">FAD</keyword>
<reference evidence="6 7" key="1">
    <citation type="submission" date="2018-05" db="EMBL/GenBank/DDBJ databases">
        <title>Salinimonas sp. HMF8227 Genome sequencing and assembly.</title>
        <authorList>
            <person name="Kang H."/>
            <person name="Kang J."/>
            <person name="Cha I."/>
            <person name="Kim H."/>
            <person name="Joh K."/>
        </authorList>
    </citation>
    <scope>NUCLEOTIDE SEQUENCE [LARGE SCALE GENOMIC DNA]</scope>
    <source>
        <strain evidence="6 7">HMF8227</strain>
    </source>
</reference>
<keyword evidence="7" id="KW-1185">Reference proteome</keyword>
<dbReference type="InterPro" id="IPR023166">
    <property type="entry name" value="BaiN-like_dom_sf"/>
</dbReference>
<dbReference type="InterPro" id="IPR055178">
    <property type="entry name" value="RsdA/BaiN/AoA(So)-like_dom"/>
</dbReference>
<dbReference type="Proteomes" id="UP000245728">
    <property type="component" value="Chromosome"/>
</dbReference>
<dbReference type="SUPFAM" id="SSF51905">
    <property type="entry name" value="FAD/NAD(P)-binding domain"/>
    <property type="match status" value="1"/>
</dbReference>
<dbReference type="InterPro" id="IPR004792">
    <property type="entry name" value="BaiN-like"/>
</dbReference>
<dbReference type="KEGG" id="salh:HMF8227_02906"/>
<organism evidence="6 7">
    <name type="scientific">Saliniradius amylolyticus</name>
    <dbReference type="NCBI Taxonomy" id="2183582"/>
    <lineage>
        <taxon>Bacteria</taxon>
        <taxon>Pseudomonadati</taxon>
        <taxon>Pseudomonadota</taxon>
        <taxon>Gammaproteobacteria</taxon>
        <taxon>Alteromonadales</taxon>
        <taxon>Alteromonadaceae</taxon>
        <taxon>Saliniradius</taxon>
    </lineage>
</organism>